<dbReference type="RefSeq" id="WP_164878656.1">
    <property type="nucleotide sequence ID" value="NZ_CP034929.1"/>
</dbReference>
<keyword evidence="4" id="KW-1185">Reference proteome</keyword>
<dbReference type="InterPro" id="IPR015141">
    <property type="entry name" value="PLipase_A2_prok/fun"/>
</dbReference>
<dbReference type="EMBL" id="JBHSQI010000005">
    <property type="protein sequence ID" value="MFC6153893.1"/>
    <property type="molecule type" value="Genomic_DNA"/>
</dbReference>
<dbReference type="SUPFAM" id="SSF48619">
    <property type="entry name" value="Phospholipase A2, PLA2"/>
    <property type="match status" value="1"/>
</dbReference>
<dbReference type="Gene3D" id="1.20.90.10">
    <property type="entry name" value="Phospholipase A2 domain"/>
    <property type="match status" value="1"/>
</dbReference>
<reference evidence="4" key="1">
    <citation type="journal article" date="2019" name="Int. J. Syst. Evol. Microbiol.">
        <title>The Global Catalogue of Microorganisms (GCM) 10K type strain sequencing project: providing services to taxonomists for standard genome sequencing and annotation.</title>
        <authorList>
            <consortium name="The Broad Institute Genomics Platform"/>
            <consortium name="The Broad Institute Genome Sequencing Center for Infectious Disease"/>
            <person name="Wu L."/>
            <person name="Ma J."/>
        </authorList>
    </citation>
    <scope>NUCLEOTIDE SEQUENCE [LARGE SCALE GENOMIC DNA]</scope>
    <source>
        <strain evidence="4">DFY28</strain>
    </source>
</reference>
<sequence>MIKRLALAMTAALLALTLLPSTANAYTTAQKKSRADALMKMSLANFTKVAKAKKTGVDTQLNWDHDGCSVPAGLSAVAPFQSTLYDACRRHDFGFANYGSSTLDTDGKVKRKADKSPRKLDPTEPRRLSVNNVFKNDMTTVCAKQSGAKGTSCRKARDVYYNLVNGLKNGATAFYGTTCDNGYFCAYDDNNQKGWHVQFNASATNLKSFAGGDLDNNIKSVWNRTSGSYRVYKDANHRGATECVTKGTKRTLPAFKTRDEVSSIKKGC</sequence>
<evidence type="ECO:0000313" key="3">
    <source>
        <dbReference type="EMBL" id="MFC6153893.1"/>
    </source>
</evidence>
<evidence type="ECO:0000256" key="1">
    <source>
        <dbReference type="SAM" id="MobiDB-lite"/>
    </source>
</evidence>
<feature type="region of interest" description="Disordered" evidence="1">
    <location>
        <begin position="106"/>
        <end position="125"/>
    </location>
</feature>
<feature type="chain" id="PRO_5046792869" evidence="2">
    <location>
        <begin position="26"/>
        <end position="268"/>
    </location>
</feature>
<dbReference type="Pfam" id="PF03995">
    <property type="entry name" value="Inhibitor_I36"/>
    <property type="match status" value="1"/>
</dbReference>
<comment type="caution">
    <text evidence="3">The sequence shown here is derived from an EMBL/GenBank/DDBJ whole genome shotgun (WGS) entry which is preliminary data.</text>
</comment>
<proteinExistence type="predicted"/>
<dbReference type="InterPro" id="IPR036444">
    <property type="entry name" value="PLipase_A2_dom_sf"/>
</dbReference>
<keyword evidence="2" id="KW-0732">Signal</keyword>
<accession>A0ABW1QXA7</accession>
<protein>
    <submittedName>
        <fullName evidence="3">Phospholipase A2</fullName>
        <ecNumber evidence="3">3.1.1.4</ecNumber>
    </submittedName>
</protein>
<gene>
    <name evidence="3" type="ORF">ACFPWU_09510</name>
</gene>
<name>A0ABW1QXA7_9ACTN</name>
<dbReference type="EC" id="3.1.1.4" evidence="3"/>
<feature type="compositionally biased region" description="Basic and acidic residues" evidence="1">
    <location>
        <begin position="114"/>
        <end position="125"/>
    </location>
</feature>
<evidence type="ECO:0000256" key="2">
    <source>
        <dbReference type="SAM" id="SignalP"/>
    </source>
</evidence>
<dbReference type="Gene3D" id="2.60.20.10">
    <property type="entry name" value="Crystallins"/>
    <property type="match status" value="1"/>
</dbReference>
<evidence type="ECO:0000313" key="4">
    <source>
        <dbReference type="Proteomes" id="UP001596098"/>
    </source>
</evidence>
<feature type="signal peptide" evidence="2">
    <location>
        <begin position="1"/>
        <end position="25"/>
    </location>
</feature>
<dbReference type="Proteomes" id="UP001596098">
    <property type="component" value="Unassembled WGS sequence"/>
</dbReference>
<keyword evidence="3" id="KW-0378">Hydrolase</keyword>
<dbReference type="Pfam" id="PF09056">
    <property type="entry name" value="Phospholip_A2_3"/>
    <property type="match status" value="1"/>
</dbReference>
<organism evidence="3 4">
    <name type="scientific">Nocardioides yefusunii</name>
    <dbReference type="NCBI Taxonomy" id="2500546"/>
    <lineage>
        <taxon>Bacteria</taxon>
        <taxon>Bacillati</taxon>
        <taxon>Actinomycetota</taxon>
        <taxon>Actinomycetes</taxon>
        <taxon>Propionibacteriales</taxon>
        <taxon>Nocardioidaceae</taxon>
        <taxon>Nocardioides</taxon>
    </lineage>
</organism>
<dbReference type="GO" id="GO:0004623">
    <property type="term" value="F:phospholipase A2 activity"/>
    <property type="evidence" value="ECO:0007669"/>
    <property type="project" value="UniProtKB-EC"/>
</dbReference>